<organism evidence="1">
    <name type="scientific">Chrysochromulina parva virus BQ2</name>
    <dbReference type="NCBI Taxonomy" id="3070831"/>
    <lineage>
        <taxon>Viruses</taxon>
        <taxon>Varidnaviria</taxon>
        <taxon>Bamfordvirae</taxon>
        <taxon>Nucleocytoviricota</taxon>
        <taxon>Megaviricetes</taxon>
        <taxon>Imitervirales</taxon>
        <taxon>Mesomimiviridae</taxon>
        <taxon>Tethysvirus</taxon>
        <taxon>Tethysvirus ontarioense</taxon>
    </lineage>
</organism>
<keyword evidence="2" id="KW-1185">Reference proteome</keyword>
<reference evidence="1" key="1">
    <citation type="journal article" date="2019" name="Front. Microbiol.">
        <title>Genome and Environmental Activity of a Chrysochromulina parva Virus and Its Virophages.</title>
        <authorList>
            <person name="Stough J.M.A."/>
            <person name="Yutin N."/>
            <person name="Chaban Y.V."/>
            <person name="Moniruzzaman M."/>
            <person name="Gann E.R."/>
            <person name="Pound H.L."/>
            <person name="Steffen M.M."/>
            <person name="Black J.N."/>
            <person name="Koonin E.V."/>
            <person name="Wilhelm S.W."/>
            <person name="Short S.M."/>
        </authorList>
    </citation>
    <scope>NUCLEOTIDE SEQUENCE [LARGE SCALE GENOMIC DNA]</scope>
    <source>
        <strain evidence="1">BQ2</strain>
    </source>
</reference>
<protein>
    <submittedName>
        <fullName evidence="1">Uncharacterized protein</fullName>
    </submittedName>
</protein>
<dbReference type="Proteomes" id="UP000317856">
    <property type="component" value="Segment"/>
</dbReference>
<accession>A0A4Y6GRA4</accession>
<sequence>MLIFIKNILYNILILYNMSKTHKKKHYSKKKHYAKKNKPKAGKNAQAESRELLASIQAYQLQLEEITQSITRIYPILIIKVRQYKTFINSVFTSYEYRRKNIPSILLTMITQIRTVLERVNHIIRFYNEPGFLQSELAANGYNDIVAFIALTQRNIIDLDANMQYYTQNALDDYKGAQLGIETQPNMRNSTTRRTDAIVRPPRTTRAQALTRRIRSY</sequence>
<evidence type="ECO:0000313" key="1">
    <source>
        <dbReference type="EMBL" id="QDF45921.1"/>
    </source>
</evidence>
<proteinExistence type="predicted"/>
<dbReference type="EMBL" id="MH918795">
    <property type="protein sequence ID" value="QDF45921.1"/>
    <property type="molecule type" value="Genomic_DNA"/>
</dbReference>
<evidence type="ECO:0000313" key="2">
    <source>
        <dbReference type="Proteomes" id="UP000317856"/>
    </source>
</evidence>
<name>A0A4Y6GRA4_9VIRU</name>